<protein>
    <submittedName>
        <fullName evidence="2">Uncharacterized protein</fullName>
    </submittedName>
</protein>
<keyword evidence="1" id="KW-0472">Membrane</keyword>
<dbReference type="EMBL" id="ACEO02000001">
    <property type="protein sequence ID" value="EFC53508.1"/>
    <property type="molecule type" value="Genomic_DNA"/>
</dbReference>
<dbReference type="Proteomes" id="UP000004621">
    <property type="component" value="Unassembled WGS sequence"/>
</dbReference>
<gene>
    <name evidence="2" type="ORF">NEISUBOT_03512</name>
</gene>
<evidence type="ECO:0000313" key="3">
    <source>
        <dbReference type="Proteomes" id="UP000004621"/>
    </source>
</evidence>
<evidence type="ECO:0000313" key="2">
    <source>
        <dbReference type="EMBL" id="EFC53508.1"/>
    </source>
</evidence>
<organism evidence="2 3">
    <name type="scientific">Neisseria subflava NJ9703</name>
    <dbReference type="NCBI Taxonomy" id="546268"/>
    <lineage>
        <taxon>Bacteria</taxon>
        <taxon>Pseudomonadati</taxon>
        <taxon>Pseudomonadota</taxon>
        <taxon>Betaproteobacteria</taxon>
        <taxon>Neisseriales</taxon>
        <taxon>Neisseriaceae</taxon>
        <taxon>Neisseria</taxon>
    </lineage>
</organism>
<sequence>MVKPKVIRVMAKMKGTPVPMVLWASSEERVNRATVMTMFFRRPVRRLSKSTKPPAIMPSTKGMTSLGVLKCQTRVAAMNTLAKTGREAMIRGLSGGVFMMVLFIIRYEVNDWILTGFSVGFRMFEIG</sequence>
<dbReference type="AlphaFoldDB" id="A0A9W5ITN6"/>
<name>A0A9W5ITN6_NEISU</name>
<accession>A0A9W5ITN6</accession>
<proteinExistence type="predicted"/>
<reference evidence="2 3" key="1">
    <citation type="submission" date="2010-01" db="EMBL/GenBank/DDBJ databases">
        <authorList>
            <person name="Weinstock G."/>
            <person name="Sodergren E."/>
            <person name="Clifton S."/>
            <person name="Fulton L."/>
            <person name="Fulton B."/>
            <person name="Courtney L."/>
            <person name="Fronick C."/>
            <person name="Harrison M."/>
            <person name="Strong C."/>
            <person name="Farmer C."/>
            <person name="Delahaunty K."/>
            <person name="Markovic C."/>
            <person name="Hall O."/>
            <person name="Minx P."/>
            <person name="Tomlinson C."/>
            <person name="Mitreva M."/>
            <person name="Nelson J."/>
            <person name="Hou S."/>
            <person name="Wollam A."/>
            <person name="Pepin K.H."/>
            <person name="Johnson M."/>
            <person name="Bhonagiri V."/>
            <person name="Nash W.E."/>
            <person name="Warren W."/>
            <person name="Chinwalla A."/>
            <person name="Mardis E.R."/>
            <person name="Wilson R.K."/>
        </authorList>
    </citation>
    <scope>NUCLEOTIDE SEQUENCE [LARGE SCALE GENOMIC DNA]</scope>
    <source>
        <strain evidence="2 3">NJ9703</strain>
    </source>
</reference>
<keyword evidence="1" id="KW-0812">Transmembrane</keyword>
<evidence type="ECO:0000256" key="1">
    <source>
        <dbReference type="SAM" id="Phobius"/>
    </source>
</evidence>
<comment type="caution">
    <text evidence="2">The sequence shown here is derived from an EMBL/GenBank/DDBJ whole genome shotgun (WGS) entry which is preliminary data.</text>
</comment>
<feature type="transmembrane region" description="Helical" evidence="1">
    <location>
        <begin position="88"/>
        <end position="107"/>
    </location>
</feature>
<keyword evidence="1" id="KW-1133">Transmembrane helix</keyword>